<name>A0A8S3ARV7_9BILA</name>
<dbReference type="AlphaFoldDB" id="A0A8S3ARV7"/>
<keyword evidence="3" id="KW-0418">Kinase</keyword>
<evidence type="ECO:0000313" key="6">
    <source>
        <dbReference type="EMBL" id="CAF4749401.1"/>
    </source>
</evidence>
<dbReference type="Pfam" id="PF00069">
    <property type="entry name" value="Pkinase"/>
    <property type="match status" value="1"/>
</dbReference>
<evidence type="ECO:0000256" key="3">
    <source>
        <dbReference type="ARBA" id="ARBA00022777"/>
    </source>
</evidence>
<evidence type="ECO:0000256" key="1">
    <source>
        <dbReference type="ARBA" id="ARBA00022679"/>
    </source>
</evidence>
<feature type="non-terminal residue" evidence="6">
    <location>
        <position position="1"/>
    </location>
</feature>
<organism evidence="6 7">
    <name type="scientific">Rotaria magnacalcarata</name>
    <dbReference type="NCBI Taxonomy" id="392030"/>
    <lineage>
        <taxon>Eukaryota</taxon>
        <taxon>Metazoa</taxon>
        <taxon>Spiralia</taxon>
        <taxon>Gnathifera</taxon>
        <taxon>Rotifera</taxon>
        <taxon>Eurotatoria</taxon>
        <taxon>Bdelloidea</taxon>
        <taxon>Philodinida</taxon>
        <taxon>Philodinidae</taxon>
        <taxon>Rotaria</taxon>
    </lineage>
</organism>
<keyword evidence="4" id="KW-0067">ATP-binding</keyword>
<dbReference type="EMBL" id="CAJOBI010136786">
    <property type="protein sequence ID" value="CAF4749401.1"/>
    <property type="molecule type" value="Genomic_DNA"/>
</dbReference>
<keyword evidence="2" id="KW-0547">Nucleotide-binding</keyword>
<evidence type="ECO:0000256" key="4">
    <source>
        <dbReference type="ARBA" id="ARBA00022840"/>
    </source>
</evidence>
<dbReference type="Proteomes" id="UP000676336">
    <property type="component" value="Unassembled WGS sequence"/>
</dbReference>
<evidence type="ECO:0000256" key="2">
    <source>
        <dbReference type="ARBA" id="ARBA00022741"/>
    </source>
</evidence>
<keyword evidence="1" id="KW-0808">Transferase</keyword>
<dbReference type="Gene3D" id="1.10.510.10">
    <property type="entry name" value="Transferase(Phosphotransferase) domain 1"/>
    <property type="match status" value="1"/>
</dbReference>
<reference evidence="6" key="1">
    <citation type="submission" date="2021-02" db="EMBL/GenBank/DDBJ databases">
        <authorList>
            <person name="Nowell W R."/>
        </authorList>
    </citation>
    <scope>NUCLEOTIDE SEQUENCE</scope>
</reference>
<accession>A0A8S3ARV7</accession>
<dbReference type="GO" id="GO:0005524">
    <property type="term" value="F:ATP binding"/>
    <property type="evidence" value="ECO:0007669"/>
    <property type="project" value="UniProtKB-KW"/>
</dbReference>
<dbReference type="InterPro" id="IPR000719">
    <property type="entry name" value="Prot_kinase_dom"/>
</dbReference>
<dbReference type="InterPro" id="IPR050660">
    <property type="entry name" value="NEK_Ser/Thr_kinase"/>
</dbReference>
<evidence type="ECO:0000313" key="7">
    <source>
        <dbReference type="Proteomes" id="UP000676336"/>
    </source>
</evidence>
<dbReference type="PROSITE" id="PS50011">
    <property type="entry name" value="PROTEIN_KINASE_DOM"/>
    <property type="match status" value="1"/>
</dbReference>
<dbReference type="InterPro" id="IPR011009">
    <property type="entry name" value="Kinase-like_dom_sf"/>
</dbReference>
<gene>
    <name evidence="6" type="ORF">SMN809_LOCUS45061</name>
</gene>
<dbReference type="PANTHER" id="PTHR43671">
    <property type="entry name" value="SERINE/THREONINE-PROTEIN KINASE NEK"/>
    <property type="match status" value="1"/>
</dbReference>
<proteinExistence type="predicted"/>
<dbReference type="GO" id="GO:1902749">
    <property type="term" value="P:regulation of cell cycle G2/M phase transition"/>
    <property type="evidence" value="ECO:0007669"/>
    <property type="project" value="TreeGrafter"/>
</dbReference>
<dbReference type="PANTHER" id="PTHR43671:SF92">
    <property type="entry name" value="SERINE_THREONINE-PROTEIN KINASE NEK10"/>
    <property type="match status" value="1"/>
</dbReference>
<protein>
    <recommendedName>
        <fullName evidence="5">Protein kinase domain-containing protein</fullName>
    </recommendedName>
</protein>
<evidence type="ECO:0000259" key="5">
    <source>
        <dbReference type="PROSITE" id="PS50011"/>
    </source>
</evidence>
<comment type="caution">
    <text evidence="6">The sequence shown here is derived from an EMBL/GenBank/DDBJ whole genome shotgun (WGS) entry which is preliminary data.</text>
</comment>
<dbReference type="SUPFAM" id="SSF56112">
    <property type="entry name" value="Protein kinase-like (PK-like)"/>
    <property type="match status" value="1"/>
</dbReference>
<feature type="domain" description="Protein kinase" evidence="5">
    <location>
        <begin position="1"/>
        <end position="176"/>
    </location>
</feature>
<dbReference type="GO" id="GO:0004674">
    <property type="term" value="F:protein serine/threonine kinase activity"/>
    <property type="evidence" value="ECO:0007669"/>
    <property type="project" value="TreeGrafter"/>
</dbReference>
<sequence length="176" mass="20435">IDNRSLGLNADRSLGKMINEVNIIREELRHPNIVNYYQIFAENDKLYIKMELIAGSSLQDHLSLVKDTNRKMSEDNIWRVLIQLILALRYIHKEKGIAHRDLTANNIMLDDEYRVKITDFGLAKLRNSDCSKMTSVVGTMYYACPEIIQHMKYNEKADEKKLLMCIIICFGQIVVL</sequence>